<gene>
    <name evidence="1" type="ORF">PDIGIT_LOCUS11703</name>
</gene>
<comment type="caution">
    <text evidence="1">The sequence shown here is derived from an EMBL/GenBank/DDBJ whole genome shotgun (WGS) entry which is preliminary data.</text>
</comment>
<protein>
    <submittedName>
        <fullName evidence="1">Uncharacterized protein</fullName>
    </submittedName>
</protein>
<reference evidence="1" key="1">
    <citation type="submission" date="2023-01" db="EMBL/GenBank/DDBJ databases">
        <authorList>
            <person name="Van Ghelder C."/>
            <person name="Rancurel C."/>
        </authorList>
    </citation>
    <scope>NUCLEOTIDE SEQUENCE</scope>
    <source>
        <strain evidence="1">CNCM I-4278</strain>
    </source>
</reference>
<proteinExistence type="predicted"/>
<keyword evidence="2" id="KW-1185">Reference proteome</keyword>
<name>A0A9W4UL07_9PLEO</name>
<accession>A0A9W4UL07</accession>
<dbReference type="EMBL" id="CAOQHR010000008">
    <property type="protein sequence ID" value="CAI6338573.1"/>
    <property type="molecule type" value="Genomic_DNA"/>
</dbReference>
<organism evidence="1 2">
    <name type="scientific">Periconia digitata</name>
    <dbReference type="NCBI Taxonomy" id="1303443"/>
    <lineage>
        <taxon>Eukaryota</taxon>
        <taxon>Fungi</taxon>
        <taxon>Dikarya</taxon>
        <taxon>Ascomycota</taxon>
        <taxon>Pezizomycotina</taxon>
        <taxon>Dothideomycetes</taxon>
        <taxon>Pleosporomycetidae</taxon>
        <taxon>Pleosporales</taxon>
        <taxon>Massarineae</taxon>
        <taxon>Periconiaceae</taxon>
        <taxon>Periconia</taxon>
    </lineage>
</organism>
<dbReference type="AlphaFoldDB" id="A0A9W4UL07"/>
<sequence>MASPSPEAKLELAASSPLPRVLEPRQHLKVRIPKAMDLLDPFAHRIRPEMDQQKPLRSSCSLLVRENDPDIQMLSGGGGVER</sequence>
<evidence type="ECO:0000313" key="1">
    <source>
        <dbReference type="EMBL" id="CAI6338573.1"/>
    </source>
</evidence>
<dbReference type="Proteomes" id="UP001152607">
    <property type="component" value="Unassembled WGS sequence"/>
</dbReference>
<evidence type="ECO:0000313" key="2">
    <source>
        <dbReference type="Proteomes" id="UP001152607"/>
    </source>
</evidence>